<dbReference type="Gene3D" id="3.40.525.10">
    <property type="entry name" value="CRAL-TRIO lipid binding domain"/>
    <property type="match status" value="1"/>
</dbReference>
<feature type="domain" description="CRAL-TRIO" evidence="2">
    <location>
        <begin position="201"/>
        <end position="369"/>
    </location>
</feature>
<dbReference type="PANTHER" id="PTHR23324">
    <property type="entry name" value="SEC14 RELATED PROTEIN"/>
    <property type="match status" value="1"/>
</dbReference>
<evidence type="ECO:0000313" key="4">
    <source>
        <dbReference type="Proteomes" id="UP001153069"/>
    </source>
</evidence>
<dbReference type="EMBL" id="CAICTM010001653">
    <property type="protein sequence ID" value="CAB9525290.1"/>
    <property type="molecule type" value="Genomic_DNA"/>
</dbReference>
<evidence type="ECO:0000259" key="2">
    <source>
        <dbReference type="PROSITE" id="PS50191"/>
    </source>
</evidence>
<dbReference type="OrthoDB" id="59899at2759"/>
<organism evidence="3 4">
    <name type="scientific">Seminavis robusta</name>
    <dbReference type="NCBI Taxonomy" id="568900"/>
    <lineage>
        <taxon>Eukaryota</taxon>
        <taxon>Sar</taxon>
        <taxon>Stramenopiles</taxon>
        <taxon>Ochrophyta</taxon>
        <taxon>Bacillariophyta</taxon>
        <taxon>Bacillariophyceae</taxon>
        <taxon>Bacillariophycidae</taxon>
        <taxon>Naviculales</taxon>
        <taxon>Naviculaceae</taxon>
        <taxon>Seminavis</taxon>
    </lineage>
</organism>
<comment type="caution">
    <text evidence="3">The sequence shown here is derived from an EMBL/GenBank/DDBJ whole genome shotgun (WGS) entry which is preliminary data.</text>
</comment>
<dbReference type="AlphaFoldDB" id="A0A9N8EV40"/>
<protein>
    <submittedName>
        <fullName evidence="3">SEC14-like protein 2</fullName>
    </submittedName>
</protein>
<dbReference type="InterPro" id="IPR036865">
    <property type="entry name" value="CRAL-TRIO_dom_sf"/>
</dbReference>
<dbReference type="GO" id="GO:0005737">
    <property type="term" value="C:cytoplasm"/>
    <property type="evidence" value="ECO:0007669"/>
    <property type="project" value="TreeGrafter"/>
</dbReference>
<feature type="compositionally biased region" description="Polar residues" evidence="1">
    <location>
        <begin position="74"/>
        <end position="88"/>
    </location>
</feature>
<dbReference type="SUPFAM" id="SSF52087">
    <property type="entry name" value="CRAL/TRIO domain"/>
    <property type="match status" value="1"/>
</dbReference>
<dbReference type="InterPro" id="IPR051064">
    <property type="entry name" value="SEC14/CRAL-TRIO_domain"/>
</dbReference>
<sequence>MGTPAALQRPKIKDLKKSSKTKKETRRRSTKSFKVKAELVPPPVITDEMSLVSDHQQQHRRQQQQTPRALLKPSLSTTVESDTSSDCNETPFKRPTHDRYIRGGGYHSHVYKTYEQRWSPAHVDNVIQSWDMTPAQRDKLMDLKERLRDLDHAILNDPHQCVYFLIDESGNVDLAEKFLRKTAKARSTSPYQFDTIVTDYELPDDYDYFPMCILQGMDREGAPISITRTGAADCWGLYRRHGKETLIRHAIYNMELNLRGIWQDEFETNYKRKATQFTVIYDLQGLSMRHMRPGLIPTLGTISRLLQDTYPELIKRVLIVRAPSIFKTIWGIVKHMFDKELRDLMIFATEGDDSNQLLERFIDVNVLPSCIHAEGADGRVARGFEHVVMEGGLIPDEGTYQTPDYVKLGRTKAEEEDYQTRERLRNSSRVMIQPKQCKAVCKGSFELAFLAGNQCKAKIQLDP</sequence>
<dbReference type="PANTHER" id="PTHR23324:SF83">
    <property type="entry name" value="SEC14-LIKE PROTEIN 2"/>
    <property type="match status" value="1"/>
</dbReference>
<dbReference type="Proteomes" id="UP001153069">
    <property type="component" value="Unassembled WGS sequence"/>
</dbReference>
<dbReference type="Pfam" id="PF00650">
    <property type="entry name" value="CRAL_TRIO"/>
    <property type="match status" value="1"/>
</dbReference>
<evidence type="ECO:0000256" key="1">
    <source>
        <dbReference type="SAM" id="MobiDB-lite"/>
    </source>
</evidence>
<keyword evidence="4" id="KW-1185">Reference proteome</keyword>
<evidence type="ECO:0000313" key="3">
    <source>
        <dbReference type="EMBL" id="CAB9525290.1"/>
    </source>
</evidence>
<proteinExistence type="predicted"/>
<dbReference type="SMART" id="SM00516">
    <property type="entry name" value="SEC14"/>
    <property type="match status" value="1"/>
</dbReference>
<dbReference type="InterPro" id="IPR001251">
    <property type="entry name" value="CRAL-TRIO_dom"/>
</dbReference>
<gene>
    <name evidence="3" type="ORF">SEMRO_1655_G289010.1</name>
</gene>
<reference evidence="3" key="1">
    <citation type="submission" date="2020-06" db="EMBL/GenBank/DDBJ databases">
        <authorList>
            <consortium name="Plant Systems Biology data submission"/>
        </authorList>
    </citation>
    <scope>NUCLEOTIDE SEQUENCE</scope>
    <source>
        <strain evidence="3">D6</strain>
    </source>
</reference>
<dbReference type="CDD" id="cd00170">
    <property type="entry name" value="SEC14"/>
    <property type="match status" value="1"/>
</dbReference>
<feature type="compositionally biased region" description="Basic residues" evidence="1">
    <location>
        <begin position="18"/>
        <end position="34"/>
    </location>
</feature>
<name>A0A9N8EV40_9STRA</name>
<accession>A0A9N8EV40</accession>
<feature type="region of interest" description="Disordered" evidence="1">
    <location>
        <begin position="1"/>
        <end position="96"/>
    </location>
</feature>
<dbReference type="PROSITE" id="PS50191">
    <property type="entry name" value="CRAL_TRIO"/>
    <property type="match status" value="1"/>
</dbReference>